<evidence type="ECO:0000259" key="1">
    <source>
        <dbReference type="Pfam" id="PF20700"/>
    </source>
</evidence>
<feature type="domain" description="Mutator-like transposase" evidence="1">
    <location>
        <begin position="3"/>
        <end position="62"/>
    </location>
</feature>
<feature type="domain" description="Mutator-like transposase" evidence="1">
    <location>
        <begin position="65"/>
        <end position="122"/>
    </location>
</feature>
<organism evidence="2 3">
    <name type="scientific">Ignelater luminosus</name>
    <name type="common">Cucubano</name>
    <name type="synonym">Pyrophorus luminosus</name>
    <dbReference type="NCBI Taxonomy" id="2038154"/>
    <lineage>
        <taxon>Eukaryota</taxon>
        <taxon>Metazoa</taxon>
        <taxon>Ecdysozoa</taxon>
        <taxon>Arthropoda</taxon>
        <taxon>Hexapoda</taxon>
        <taxon>Insecta</taxon>
        <taxon>Pterygota</taxon>
        <taxon>Neoptera</taxon>
        <taxon>Endopterygota</taxon>
        <taxon>Coleoptera</taxon>
        <taxon>Polyphaga</taxon>
        <taxon>Elateriformia</taxon>
        <taxon>Elateroidea</taxon>
        <taxon>Elateridae</taxon>
        <taxon>Agrypninae</taxon>
        <taxon>Pyrophorini</taxon>
        <taxon>Ignelater</taxon>
    </lineage>
</organism>
<name>A0A8K0CJL9_IGNLU</name>
<dbReference type="EMBL" id="VTPC01075795">
    <property type="protein sequence ID" value="KAF2888593.1"/>
    <property type="molecule type" value="Genomic_DNA"/>
</dbReference>
<keyword evidence="3" id="KW-1185">Reference proteome</keyword>
<accession>A0A8K0CJL9</accession>
<dbReference type="InterPro" id="IPR049012">
    <property type="entry name" value="Mutator_transp_dom"/>
</dbReference>
<feature type="non-terminal residue" evidence="2">
    <location>
        <position position="1"/>
    </location>
</feature>
<evidence type="ECO:0000313" key="3">
    <source>
        <dbReference type="Proteomes" id="UP000801492"/>
    </source>
</evidence>
<proteinExistence type="predicted"/>
<dbReference type="Proteomes" id="UP000801492">
    <property type="component" value="Unassembled WGS sequence"/>
</dbReference>
<dbReference type="AlphaFoldDB" id="A0A8K0CJL9"/>
<evidence type="ECO:0000313" key="2">
    <source>
        <dbReference type="EMBL" id="KAF2888593.1"/>
    </source>
</evidence>
<comment type="caution">
    <text evidence="2">The sequence shown here is derived from an EMBL/GenBank/DDBJ whole genome shotgun (WGS) entry which is preliminary data.</text>
</comment>
<reference evidence="2" key="1">
    <citation type="submission" date="2019-08" db="EMBL/GenBank/DDBJ databases">
        <title>The genome of the North American firefly Photinus pyralis.</title>
        <authorList>
            <consortium name="Photinus pyralis genome working group"/>
            <person name="Fallon T.R."/>
            <person name="Sander Lower S.E."/>
            <person name="Weng J.-K."/>
        </authorList>
    </citation>
    <scope>NUCLEOTIDE SEQUENCE</scope>
    <source>
        <strain evidence="2">TRF0915ILg1</strain>
        <tissue evidence="2">Whole body</tissue>
    </source>
</reference>
<dbReference type="Pfam" id="PF20700">
    <property type="entry name" value="Mutator"/>
    <property type="match status" value="2"/>
</dbReference>
<sequence length="131" mass="14283">NKIEIVNEIKKGFISQFVLQCNVCKVEHTISTDKNDGRLNTNGAAVTGTISIGCGFSQVNEFESWDSMITAGREEARLAAENRDVDQNGITLIAVVADGAWCKRLYGTKYDAKSGAACIIGYFWVLEINTA</sequence>
<protein>
    <recommendedName>
        <fullName evidence="1">Mutator-like transposase domain-containing protein</fullName>
    </recommendedName>
</protein>
<gene>
    <name evidence="2" type="ORF">ILUMI_17580</name>
</gene>
<dbReference type="OrthoDB" id="6776994at2759"/>